<evidence type="ECO:0000256" key="1">
    <source>
        <dbReference type="SAM" id="MobiDB-lite"/>
    </source>
</evidence>
<name>A0A8S0SFQ9_OLEEU</name>
<comment type="caution">
    <text evidence="2">The sequence shown here is derived from an EMBL/GenBank/DDBJ whole genome shotgun (WGS) entry which is preliminary data.</text>
</comment>
<reference evidence="2 3" key="1">
    <citation type="submission" date="2019-12" db="EMBL/GenBank/DDBJ databases">
        <authorList>
            <person name="Alioto T."/>
            <person name="Alioto T."/>
            <person name="Gomez Garrido J."/>
        </authorList>
    </citation>
    <scope>NUCLEOTIDE SEQUENCE [LARGE SCALE GENOMIC DNA]</scope>
</reference>
<dbReference type="OrthoDB" id="903942at2759"/>
<organism evidence="2 3">
    <name type="scientific">Olea europaea subsp. europaea</name>
    <dbReference type="NCBI Taxonomy" id="158383"/>
    <lineage>
        <taxon>Eukaryota</taxon>
        <taxon>Viridiplantae</taxon>
        <taxon>Streptophyta</taxon>
        <taxon>Embryophyta</taxon>
        <taxon>Tracheophyta</taxon>
        <taxon>Spermatophyta</taxon>
        <taxon>Magnoliopsida</taxon>
        <taxon>eudicotyledons</taxon>
        <taxon>Gunneridae</taxon>
        <taxon>Pentapetalae</taxon>
        <taxon>asterids</taxon>
        <taxon>lamiids</taxon>
        <taxon>Lamiales</taxon>
        <taxon>Oleaceae</taxon>
        <taxon>Oleeae</taxon>
        <taxon>Olea</taxon>
    </lineage>
</organism>
<feature type="compositionally biased region" description="Basic and acidic residues" evidence="1">
    <location>
        <begin position="110"/>
        <end position="125"/>
    </location>
</feature>
<evidence type="ECO:0000313" key="2">
    <source>
        <dbReference type="EMBL" id="CAA2990499.1"/>
    </source>
</evidence>
<proteinExistence type="predicted"/>
<accession>A0A8S0SFQ9</accession>
<evidence type="ECO:0000313" key="3">
    <source>
        <dbReference type="Proteomes" id="UP000594638"/>
    </source>
</evidence>
<dbReference type="Gramene" id="OE9A118407T1">
    <property type="protein sequence ID" value="OE9A118407C1"/>
    <property type="gene ID" value="OE9A118407"/>
</dbReference>
<protein>
    <submittedName>
        <fullName evidence="2">Uncharacterized protein</fullName>
    </submittedName>
</protein>
<dbReference type="AlphaFoldDB" id="A0A8S0SFQ9"/>
<keyword evidence="3" id="KW-1185">Reference proteome</keyword>
<gene>
    <name evidence="2" type="ORF">OLEA9_A118407</name>
</gene>
<dbReference type="Proteomes" id="UP000594638">
    <property type="component" value="Unassembled WGS sequence"/>
</dbReference>
<feature type="region of interest" description="Disordered" evidence="1">
    <location>
        <begin position="110"/>
        <end position="130"/>
    </location>
</feature>
<dbReference type="EMBL" id="CACTIH010004305">
    <property type="protein sequence ID" value="CAA2990499.1"/>
    <property type="molecule type" value="Genomic_DNA"/>
</dbReference>
<sequence>MGIWDIINSSTEAVKRNAPDFALLHSCRTSFRYGSAACSKIDNTVRVNGLQRLNQWLPDDEAKSKIGVFAVKFAKNAGLYVLREGYKLVPGGVAVSNIVSKTIKEVERETLNEKPKPLEDRDSAPGKKFTGTKKLMDRADIQPGSLDHVESIGNQTREDVIRIFMMKPFVGFLYDLMVPKPRKGKKQPK</sequence>